<protein>
    <submittedName>
        <fullName evidence="1">Uncharacterized protein</fullName>
    </submittedName>
</protein>
<dbReference type="AlphaFoldDB" id="A0A9P8TKL5"/>
<proteinExistence type="predicted"/>
<comment type="caution">
    <text evidence="1">The sequence shown here is derived from an EMBL/GenBank/DDBJ whole genome shotgun (WGS) entry which is preliminary data.</text>
</comment>
<keyword evidence="2" id="KW-1185">Reference proteome</keyword>
<reference evidence="1" key="1">
    <citation type="journal article" date="2021" name="Open Biol.">
        <title>Shared evolutionary footprints suggest mitochondrial oxidative damage underlies multiple complex I losses in fungi.</title>
        <authorList>
            <person name="Schikora-Tamarit M.A."/>
            <person name="Marcet-Houben M."/>
            <person name="Nosek J."/>
            <person name="Gabaldon T."/>
        </authorList>
    </citation>
    <scope>NUCLEOTIDE SEQUENCE</scope>
    <source>
        <strain evidence="1">CBS2887</strain>
    </source>
</reference>
<name>A0A9P8TKL5_WICPI</name>
<dbReference type="EMBL" id="JAEUBG010003255">
    <property type="protein sequence ID" value="KAH3683043.1"/>
    <property type="molecule type" value="Genomic_DNA"/>
</dbReference>
<feature type="non-terminal residue" evidence="1">
    <location>
        <position position="1"/>
    </location>
</feature>
<reference evidence="1" key="2">
    <citation type="submission" date="2021-01" db="EMBL/GenBank/DDBJ databases">
        <authorList>
            <person name="Schikora-Tamarit M.A."/>
        </authorList>
    </citation>
    <scope>NUCLEOTIDE SEQUENCE</scope>
    <source>
        <strain evidence="1">CBS2887</strain>
    </source>
</reference>
<sequence>QQQIKAEASQTPNYSQMYMSQMMDTNQIYATMSRQQQQQQQQQQQNMYMNPMFGYDFQQSAQAQAQAQAMQMSLPSINNLSLPPLNMNQKNGG</sequence>
<gene>
    <name evidence="1" type="ORF">WICPIJ_005987</name>
</gene>
<evidence type="ECO:0000313" key="1">
    <source>
        <dbReference type="EMBL" id="KAH3683043.1"/>
    </source>
</evidence>
<organism evidence="1 2">
    <name type="scientific">Wickerhamomyces pijperi</name>
    <name type="common">Yeast</name>
    <name type="synonym">Pichia pijperi</name>
    <dbReference type="NCBI Taxonomy" id="599730"/>
    <lineage>
        <taxon>Eukaryota</taxon>
        <taxon>Fungi</taxon>
        <taxon>Dikarya</taxon>
        <taxon>Ascomycota</taxon>
        <taxon>Saccharomycotina</taxon>
        <taxon>Saccharomycetes</taxon>
        <taxon>Phaffomycetales</taxon>
        <taxon>Wickerhamomycetaceae</taxon>
        <taxon>Wickerhamomyces</taxon>
    </lineage>
</organism>
<accession>A0A9P8TKL5</accession>
<dbReference type="Proteomes" id="UP000774326">
    <property type="component" value="Unassembled WGS sequence"/>
</dbReference>
<evidence type="ECO:0000313" key="2">
    <source>
        <dbReference type="Proteomes" id="UP000774326"/>
    </source>
</evidence>